<dbReference type="InterPro" id="IPR009091">
    <property type="entry name" value="RCC1/BLIP-II"/>
</dbReference>
<evidence type="ECO:0000259" key="5">
    <source>
        <dbReference type="Pfam" id="PF25390"/>
    </source>
</evidence>
<dbReference type="InterPro" id="IPR051553">
    <property type="entry name" value="Ran_GTPase-activating"/>
</dbReference>
<evidence type="ECO:0000256" key="3">
    <source>
        <dbReference type="PROSITE-ProRule" id="PRU00235"/>
    </source>
</evidence>
<organism evidence="6 7">
    <name type="scientific">Anncaliia algerae PRA339</name>
    <dbReference type="NCBI Taxonomy" id="1288291"/>
    <lineage>
        <taxon>Eukaryota</taxon>
        <taxon>Fungi</taxon>
        <taxon>Fungi incertae sedis</taxon>
        <taxon>Microsporidia</taxon>
        <taxon>Tubulinosematoidea</taxon>
        <taxon>Tubulinosematidae</taxon>
        <taxon>Anncaliia</taxon>
    </lineage>
</organism>
<dbReference type="PROSITE" id="PS50012">
    <property type="entry name" value="RCC1_3"/>
    <property type="match status" value="4"/>
</dbReference>
<dbReference type="InterPro" id="IPR058923">
    <property type="entry name" value="RCC1-like_dom"/>
</dbReference>
<keyword evidence="2" id="KW-0677">Repeat</keyword>
<evidence type="ECO:0000313" key="6">
    <source>
        <dbReference type="EMBL" id="KCZ79148.1"/>
    </source>
</evidence>
<reference evidence="6 7" key="2">
    <citation type="submission" date="2014-03" db="EMBL/GenBank/DDBJ databases">
        <title>The Genome Sequence of Anncaliia algerae insect isolate PRA339.</title>
        <authorList>
            <consortium name="The Broad Institute Genome Sequencing Platform"/>
            <consortium name="The Broad Institute Genome Sequencing Center for Infectious Disease"/>
            <person name="Cuomo C."/>
            <person name="Becnel J."/>
            <person name="Sanscrainte N."/>
            <person name="Walker B."/>
            <person name="Young S.K."/>
            <person name="Zeng Q."/>
            <person name="Gargeya S."/>
            <person name="Fitzgerald M."/>
            <person name="Haas B."/>
            <person name="Abouelleil A."/>
            <person name="Alvarado L."/>
            <person name="Arachchi H.M."/>
            <person name="Berlin A.M."/>
            <person name="Chapman S.B."/>
            <person name="Dewar J."/>
            <person name="Goldberg J."/>
            <person name="Griggs A."/>
            <person name="Gujja S."/>
            <person name="Hansen M."/>
            <person name="Howarth C."/>
            <person name="Imamovic A."/>
            <person name="Larimer J."/>
            <person name="McCowan C."/>
            <person name="Murphy C."/>
            <person name="Neiman D."/>
            <person name="Pearson M."/>
            <person name="Priest M."/>
            <person name="Roberts A."/>
            <person name="Saif S."/>
            <person name="Shea T."/>
            <person name="Sisk P."/>
            <person name="Sykes S."/>
            <person name="Wortman J."/>
            <person name="Nusbaum C."/>
            <person name="Birren B."/>
        </authorList>
    </citation>
    <scope>NUCLEOTIDE SEQUENCE [LARGE SCALE GENOMIC DNA]</scope>
    <source>
        <strain evidence="6 7">PRA339</strain>
    </source>
</reference>
<feature type="repeat" description="RCC1" evidence="3">
    <location>
        <begin position="125"/>
        <end position="175"/>
    </location>
</feature>
<sequence length="362" mass="40586">MSLYGFGSNVSSQLGPSDEVSTSKPIKLDFFDDKKIISMESGYLHTLVLTDKGLFSWGCNDDGQLGREGDDEEFLEIKIPKILVGRFMTDKNIIQKKNKMLFNKSTEIVKIQAGGSFSAILTKKGHLFLTGTFRDSHGVFGLTREKVNSKIPIPVMSRVKDIKAGKDFLLILTSRNELFAVGNNDFQQIRDHPFRKNESLFPRKIYSNVKYFGCGASHYIFITKDLKIHKRGLNNFNQISLPDKLDNLTKETKCKILGGSFTSFILLDDKLYSLGMNKDGQLGIGKKSELEELSFVTDKVSDIKCKMDFALLTKEDVLYSFGTSNFGENGFDNDLLIPTPLNFKNINHFSAGADFSIVNGDI</sequence>
<reference evidence="7" key="1">
    <citation type="submission" date="2013-02" db="EMBL/GenBank/DDBJ databases">
        <authorList>
            <consortium name="The Broad Institute Genome Sequencing Platform"/>
            <person name="Cuomo C."/>
            <person name="Becnel J."/>
            <person name="Sanscrainte N."/>
            <person name="Walker B."/>
            <person name="Young S.K."/>
            <person name="Zeng Q."/>
            <person name="Gargeya S."/>
            <person name="Fitzgerald M."/>
            <person name="Haas B."/>
            <person name="Abouelleil A."/>
            <person name="Alvarado L."/>
            <person name="Arachchi H.M."/>
            <person name="Berlin A.M."/>
            <person name="Chapman S.B."/>
            <person name="Dewar J."/>
            <person name="Goldberg J."/>
            <person name="Griggs A."/>
            <person name="Gujja S."/>
            <person name="Hansen M."/>
            <person name="Howarth C."/>
            <person name="Imamovic A."/>
            <person name="Larimer J."/>
            <person name="McCowan C."/>
            <person name="Murphy C."/>
            <person name="Neiman D."/>
            <person name="Pearson M."/>
            <person name="Priest M."/>
            <person name="Roberts A."/>
            <person name="Saif S."/>
            <person name="Shea T."/>
            <person name="Sisk P."/>
            <person name="Sykes S."/>
            <person name="Wortman J."/>
            <person name="Nusbaum C."/>
            <person name="Birren B."/>
        </authorList>
    </citation>
    <scope>NUCLEOTIDE SEQUENCE [LARGE SCALE GENOMIC DNA]</scope>
    <source>
        <strain evidence="7">PRA339</strain>
    </source>
</reference>
<dbReference type="GO" id="GO:0005737">
    <property type="term" value="C:cytoplasm"/>
    <property type="evidence" value="ECO:0007669"/>
    <property type="project" value="TreeGrafter"/>
</dbReference>
<dbReference type="EMBL" id="KK365346">
    <property type="protein sequence ID" value="KCZ79148.1"/>
    <property type="molecule type" value="Genomic_DNA"/>
</dbReference>
<dbReference type="PRINTS" id="PR00633">
    <property type="entry name" value="RCCNDNSATION"/>
</dbReference>
<dbReference type="GO" id="GO:0005085">
    <property type="term" value="F:guanyl-nucleotide exchange factor activity"/>
    <property type="evidence" value="ECO:0007669"/>
    <property type="project" value="TreeGrafter"/>
</dbReference>
<dbReference type="HOGENOM" id="CLU_005210_6_2_1"/>
<dbReference type="PANTHER" id="PTHR45982">
    <property type="entry name" value="REGULATOR OF CHROMOSOME CONDENSATION"/>
    <property type="match status" value="1"/>
</dbReference>
<keyword evidence="7" id="KW-1185">Reference proteome</keyword>
<feature type="repeat" description="RCC1" evidence="3">
    <location>
        <begin position="52"/>
        <end position="124"/>
    </location>
</feature>
<accession>A0A059EVV8</accession>
<evidence type="ECO:0000256" key="4">
    <source>
        <dbReference type="SAM" id="MobiDB-lite"/>
    </source>
</evidence>
<dbReference type="PANTHER" id="PTHR45982:SF1">
    <property type="entry name" value="REGULATOR OF CHROMOSOME CONDENSATION"/>
    <property type="match status" value="1"/>
</dbReference>
<dbReference type="SUPFAM" id="SSF50985">
    <property type="entry name" value="RCC1/BLIP-II"/>
    <property type="match status" value="1"/>
</dbReference>
<feature type="domain" description="RCC1-like" evidence="5">
    <location>
        <begin position="3"/>
        <end position="358"/>
    </location>
</feature>
<gene>
    <name evidence="6" type="ORF">H312_03468</name>
</gene>
<dbReference type="InterPro" id="IPR000408">
    <property type="entry name" value="Reg_chr_condens"/>
</dbReference>
<evidence type="ECO:0000313" key="7">
    <source>
        <dbReference type="Proteomes" id="UP000030655"/>
    </source>
</evidence>
<dbReference type="AlphaFoldDB" id="A0A059EVV8"/>
<feature type="compositionally biased region" description="Polar residues" evidence="4">
    <location>
        <begin position="8"/>
        <end position="21"/>
    </location>
</feature>
<feature type="repeat" description="RCC1" evidence="3">
    <location>
        <begin position="1"/>
        <end position="52"/>
    </location>
</feature>
<feature type="region of interest" description="Disordered" evidence="4">
    <location>
        <begin position="1"/>
        <end position="21"/>
    </location>
</feature>
<dbReference type="VEuPathDB" id="MicrosporidiaDB:H312_03468"/>
<dbReference type="OrthoDB" id="61110at2759"/>
<dbReference type="Proteomes" id="UP000030655">
    <property type="component" value="Unassembled WGS sequence"/>
</dbReference>
<evidence type="ECO:0000256" key="1">
    <source>
        <dbReference type="ARBA" id="ARBA00022658"/>
    </source>
</evidence>
<feature type="repeat" description="RCC1" evidence="3">
    <location>
        <begin position="176"/>
        <end position="225"/>
    </location>
</feature>
<keyword evidence="1" id="KW-0344">Guanine-nucleotide releasing factor</keyword>
<protein>
    <recommendedName>
        <fullName evidence="5">RCC1-like domain-containing protein</fullName>
    </recommendedName>
</protein>
<proteinExistence type="predicted"/>
<dbReference type="STRING" id="1288291.A0A059EVV8"/>
<dbReference type="Pfam" id="PF25390">
    <property type="entry name" value="WD40_RLD"/>
    <property type="match status" value="1"/>
</dbReference>
<name>A0A059EVV8_9MICR</name>
<evidence type="ECO:0000256" key="2">
    <source>
        <dbReference type="ARBA" id="ARBA00022737"/>
    </source>
</evidence>
<dbReference type="Gene3D" id="2.130.10.30">
    <property type="entry name" value="Regulator of chromosome condensation 1/beta-lactamase-inhibitor protein II"/>
    <property type="match status" value="2"/>
</dbReference>